<evidence type="ECO:0000313" key="4">
    <source>
        <dbReference type="Proteomes" id="UP000032749"/>
    </source>
</evidence>
<dbReference type="KEGG" id="oai:OLEAN_C15220"/>
<evidence type="ECO:0000256" key="1">
    <source>
        <dbReference type="PROSITE-ProRule" id="PRU00464"/>
    </source>
</evidence>
<comment type="caution">
    <text evidence="1">Lacks conserved residue(s) required for the propagation of feature annotation.</text>
</comment>
<sequence>MFVLDPRLQKDTILIGRFPLCQVLLMNDKRYPWVILVPAHNDVYEYYHLSEEDQGQLMKESAMVSQKMADHFSAKSMNIAALGNVVPQLHQHHICRYADDPAWPGPVWGHSPAVVYESDELEVRVKELQSIFGSHFIADLEAEEDVENNTYW</sequence>
<dbReference type="HOGENOM" id="CLU_123330_0_0_6"/>
<dbReference type="EMBL" id="FO203512">
    <property type="protein sequence ID" value="CCK75698.1"/>
    <property type="molecule type" value="Genomic_DNA"/>
</dbReference>
<name>R4YQZ6_OLEAN</name>
<dbReference type="Proteomes" id="UP000032749">
    <property type="component" value="Chromosome"/>
</dbReference>
<keyword evidence="4" id="KW-1185">Reference proteome</keyword>
<dbReference type="InterPro" id="IPR026026">
    <property type="entry name" value="HIT_Hint"/>
</dbReference>
<dbReference type="SUPFAM" id="SSF54197">
    <property type="entry name" value="HIT-like"/>
    <property type="match status" value="1"/>
</dbReference>
<accession>R4YQZ6</accession>
<dbReference type="InterPro" id="IPR011146">
    <property type="entry name" value="HIT-like"/>
</dbReference>
<dbReference type="InterPro" id="IPR036265">
    <property type="entry name" value="HIT-like_sf"/>
</dbReference>
<dbReference type="Gene3D" id="3.30.428.10">
    <property type="entry name" value="HIT-like"/>
    <property type="match status" value="1"/>
</dbReference>
<dbReference type="OrthoDB" id="9799145at2"/>
<protein>
    <submittedName>
        <fullName evidence="3">Putative hydrolase</fullName>
    </submittedName>
</protein>
<reference evidence="3 4" key="1">
    <citation type="journal article" date="2013" name="Nat. Commun.">
        <title>Genome sequence and functional genomic analysis of the oil-degrading bacterium Oleispira antarctica.</title>
        <authorList>
            <person name="Kube M."/>
            <person name="Chernikova T.N."/>
            <person name="Al-Ramahi Y."/>
            <person name="Beloqui A."/>
            <person name="Lopez-Cortez N."/>
            <person name="Guazzaroni M.E."/>
            <person name="Heipieper H.J."/>
            <person name="Klages S."/>
            <person name="Kotsyurbenko O.R."/>
            <person name="Langer I."/>
            <person name="Nechitaylo T.Y."/>
            <person name="Lunsdorf H."/>
            <person name="Fernandez M."/>
            <person name="Juarez S."/>
            <person name="Ciordia S."/>
            <person name="Singer A."/>
            <person name="Kagan O."/>
            <person name="Egorova O."/>
            <person name="Petit P.A."/>
            <person name="Stogios P."/>
            <person name="Kim Y."/>
            <person name="Tchigvintsev A."/>
            <person name="Flick R."/>
            <person name="Denaro R."/>
            <person name="Genovese M."/>
            <person name="Albar J.P."/>
            <person name="Reva O.N."/>
            <person name="Martinez-Gomariz M."/>
            <person name="Tran H."/>
            <person name="Ferrer M."/>
            <person name="Savchenko A."/>
            <person name="Yakunin A.F."/>
            <person name="Yakimov M.M."/>
            <person name="Golyshina O.V."/>
            <person name="Reinhardt R."/>
            <person name="Golyshin P.N."/>
        </authorList>
    </citation>
    <scope>NUCLEOTIDE SEQUENCE [LARGE SCALE GENOMIC DNA]</scope>
</reference>
<keyword evidence="3" id="KW-0378">Hydrolase</keyword>
<organism evidence="3 4">
    <name type="scientific">Oleispira antarctica RB-8</name>
    <dbReference type="NCBI Taxonomy" id="698738"/>
    <lineage>
        <taxon>Bacteria</taxon>
        <taxon>Pseudomonadati</taxon>
        <taxon>Pseudomonadota</taxon>
        <taxon>Gammaproteobacteria</taxon>
        <taxon>Oceanospirillales</taxon>
        <taxon>Oceanospirillaceae</taxon>
        <taxon>Oleispira</taxon>
    </lineage>
</organism>
<evidence type="ECO:0000259" key="2">
    <source>
        <dbReference type="PROSITE" id="PS51084"/>
    </source>
</evidence>
<dbReference type="PROSITE" id="PS51084">
    <property type="entry name" value="HIT_2"/>
    <property type="match status" value="1"/>
</dbReference>
<proteinExistence type="predicted"/>
<gene>
    <name evidence="3" type="ORF">OLEAN_C15220</name>
</gene>
<feature type="domain" description="HIT" evidence="2">
    <location>
        <begin position="1"/>
        <end position="103"/>
    </location>
</feature>
<dbReference type="GO" id="GO:0016787">
    <property type="term" value="F:hydrolase activity"/>
    <property type="evidence" value="ECO:0007669"/>
    <property type="project" value="UniProtKB-KW"/>
</dbReference>
<evidence type="ECO:0000313" key="3">
    <source>
        <dbReference type="EMBL" id="CCK75698.1"/>
    </source>
</evidence>
<dbReference type="STRING" id="698738.OLEAN_C15220"/>
<dbReference type="PIRSF" id="PIRSF000714">
    <property type="entry name" value="HIT"/>
    <property type="match status" value="1"/>
</dbReference>
<dbReference type="AlphaFoldDB" id="R4YQZ6"/>
<dbReference type="Pfam" id="PF01230">
    <property type="entry name" value="HIT"/>
    <property type="match status" value="1"/>
</dbReference>